<dbReference type="InterPro" id="IPR036412">
    <property type="entry name" value="HAD-like_sf"/>
</dbReference>
<reference evidence="2 3" key="1">
    <citation type="journal article" date="2018" name="Nat. Biotechnol.">
        <title>A standardized bacterial taxonomy based on genome phylogeny substantially revises the tree of life.</title>
        <authorList>
            <person name="Parks D.H."/>
            <person name="Chuvochina M."/>
            <person name="Waite D.W."/>
            <person name="Rinke C."/>
            <person name="Skarshewski A."/>
            <person name="Chaumeil P.A."/>
            <person name="Hugenholtz P."/>
        </authorList>
    </citation>
    <scope>NUCLEOTIDE SEQUENCE [LARGE SCALE GENOMIC DNA]</scope>
    <source>
        <strain evidence="2">UBA11482</strain>
    </source>
</reference>
<dbReference type="InterPro" id="IPR051540">
    <property type="entry name" value="S-2-haloacid_dehalogenase"/>
</dbReference>
<dbReference type="SUPFAM" id="SSF56784">
    <property type="entry name" value="HAD-like"/>
    <property type="match status" value="1"/>
</dbReference>
<evidence type="ECO:0000313" key="2">
    <source>
        <dbReference type="EMBL" id="HBJ08772.1"/>
    </source>
</evidence>
<dbReference type="InterPro" id="IPR023198">
    <property type="entry name" value="PGP-like_dom2"/>
</dbReference>
<name>A0A316RHN7_9BACT</name>
<dbReference type="PANTHER" id="PTHR43316">
    <property type="entry name" value="HYDROLASE, HALOACID DELAHOGENASE-RELATED"/>
    <property type="match status" value="1"/>
</dbReference>
<organism evidence="2 3">
    <name type="scientific">Coprobacter fastidiosus</name>
    <dbReference type="NCBI Taxonomy" id="1099853"/>
    <lineage>
        <taxon>Bacteria</taxon>
        <taxon>Pseudomonadati</taxon>
        <taxon>Bacteroidota</taxon>
        <taxon>Bacteroidia</taxon>
        <taxon>Bacteroidales</taxon>
        <taxon>Barnesiellaceae</taxon>
        <taxon>Coprobacter</taxon>
    </lineage>
</organism>
<dbReference type="Pfam" id="PF00702">
    <property type="entry name" value="Hydrolase"/>
    <property type="match status" value="1"/>
</dbReference>
<evidence type="ECO:0000313" key="3">
    <source>
        <dbReference type="Proteomes" id="UP000262954"/>
    </source>
</evidence>
<evidence type="ECO:0000256" key="1">
    <source>
        <dbReference type="ARBA" id="ARBA00022801"/>
    </source>
</evidence>
<dbReference type="SFLD" id="SFLDS00003">
    <property type="entry name" value="Haloacid_Dehalogenase"/>
    <property type="match status" value="1"/>
</dbReference>
<dbReference type="Gene3D" id="1.10.150.240">
    <property type="entry name" value="Putative phosphatase, domain 2"/>
    <property type="match status" value="1"/>
</dbReference>
<dbReference type="PANTHER" id="PTHR43316:SF8">
    <property type="entry name" value="HAD FAMILY HYDROLASE"/>
    <property type="match status" value="1"/>
</dbReference>
<keyword evidence="1 2" id="KW-0378">Hydrolase</keyword>
<dbReference type="EMBL" id="DNWC01000093">
    <property type="protein sequence ID" value="HBJ08772.1"/>
    <property type="molecule type" value="Genomic_DNA"/>
</dbReference>
<dbReference type="Gene3D" id="3.40.50.1000">
    <property type="entry name" value="HAD superfamily/HAD-like"/>
    <property type="match status" value="1"/>
</dbReference>
<dbReference type="SFLD" id="SFLDG01129">
    <property type="entry name" value="C1.5:_HAD__Beta-PGM__Phosphata"/>
    <property type="match status" value="1"/>
</dbReference>
<sequence length="243" mass="28114">MNVCIFVFKMEMNRMKKELDIITFDADDTLWENELFFRENEHRFCELIKEYADQDQILESLLKNEIKTLPIYGYGIKGFVLSMIETALELSNNKISGNTIKEILELGKKQLSYPVKLIDGVEDTLSALQKDYTLVMATKGDLTDQERKIEESGLKKYFSHIEIMSEKNESGYRSLIDRLQVSPDKFLMVGNSLKSDIIPVLSIGGYAAHIPFYTTWEHEKVDKPETCDRMFSLKSIRELLSII</sequence>
<gene>
    <name evidence="2" type="ORF">DDY73_07170</name>
</gene>
<comment type="caution">
    <text evidence="2">The sequence shown here is derived from an EMBL/GenBank/DDBJ whole genome shotgun (WGS) entry which is preliminary data.</text>
</comment>
<dbReference type="Proteomes" id="UP000262954">
    <property type="component" value="Unassembled WGS sequence"/>
</dbReference>
<dbReference type="RefSeq" id="WP_122303625.1">
    <property type="nucleotide sequence ID" value="NZ_CAJKYL010000010.1"/>
</dbReference>
<dbReference type="InterPro" id="IPR023214">
    <property type="entry name" value="HAD_sf"/>
</dbReference>
<dbReference type="GO" id="GO:0016787">
    <property type="term" value="F:hydrolase activity"/>
    <property type="evidence" value="ECO:0007669"/>
    <property type="project" value="UniProtKB-KW"/>
</dbReference>
<accession>A0A316RHN7</accession>
<dbReference type="AlphaFoldDB" id="A0A316RHN7"/>
<proteinExistence type="predicted"/>
<protein>
    <submittedName>
        <fullName evidence="2">HAD family hydrolase</fullName>
    </submittedName>
</protein>